<dbReference type="AlphaFoldDB" id="A0A834HF36"/>
<proteinExistence type="predicted"/>
<dbReference type="OrthoDB" id="1790360at2759"/>
<dbReference type="EMBL" id="WJXA01000002">
    <property type="protein sequence ID" value="KAF7151146.1"/>
    <property type="molecule type" value="Genomic_DNA"/>
</dbReference>
<keyword evidence="3" id="KW-1185">Reference proteome</keyword>
<feature type="compositionally biased region" description="Basic and acidic residues" evidence="1">
    <location>
        <begin position="235"/>
        <end position="253"/>
    </location>
</feature>
<reference evidence="2" key="1">
    <citation type="submission" date="2019-11" db="EMBL/GenBank/DDBJ databases">
        <authorList>
            <person name="Liu Y."/>
            <person name="Hou J."/>
            <person name="Li T.-Q."/>
            <person name="Guan C.-H."/>
            <person name="Wu X."/>
            <person name="Wu H.-Z."/>
            <person name="Ling F."/>
            <person name="Zhang R."/>
            <person name="Shi X.-G."/>
            <person name="Ren J.-P."/>
            <person name="Chen E.-F."/>
            <person name="Sun J.-M."/>
        </authorList>
    </citation>
    <scope>NUCLEOTIDE SEQUENCE</scope>
    <source>
        <strain evidence="2">Adult_tree_wgs_1</strain>
        <tissue evidence="2">Leaves</tissue>
    </source>
</reference>
<sequence length="291" mass="32914">MYLILDQDPNPVSKPNFQDLFDWKSGDPRIDFLIQAGELSRFKLIKRRRIDMPFKNFEPGALTLLHISEYVEFKYGSQLIAEFRDSNDCTTGSYNNISRNPLLVFIVWEYRCAAINSVVVDPYWPIGAVRKAVLGRETVDNVLESLAIAVVPSQCQTSTLFAVNILESTSMIGGLNSSSSGNACVEKLRDALSLQYFSRRLRLVMAEKVTVDHGFEENFVESETMPDSNVQDLSENGKDDHEPIKPSSKRDPIEPCKGMIFDDLEDAMACYKVYARKKGFSIEKNILDDLT</sequence>
<dbReference type="Proteomes" id="UP000626092">
    <property type="component" value="Unassembled WGS sequence"/>
</dbReference>
<evidence type="ECO:0000313" key="3">
    <source>
        <dbReference type="Proteomes" id="UP000626092"/>
    </source>
</evidence>
<evidence type="ECO:0000256" key="1">
    <source>
        <dbReference type="SAM" id="MobiDB-lite"/>
    </source>
</evidence>
<gene>
    <name evidence="2" type="ORF">RHSIM_Rhsim02G0109200</name>
</gene>
<comment type="caution">
    <text evidence="2">The sequence shown here is derived from an EMBL/GenBank/DDBJ whole genome shotgun (WGS) entry which is preliminary data.</text>
</comment>
<evidence type="ECO:0000313" key="2">
    <source>
        <dbReference type="EMBL" id="KAF7151146.1"/>
    </source>
</evidence>
<feature type="region of interest" description="Disordered" evidence="1">
    <location>
        <begin position="221"/>
        <end position="253"/>
    </location>
</feature>
<feature type="compositionally biased region" description="Polar residues" evidence="1">
    <location>
        <begin position="225"/>
        <end position="234"/>
    </location>
</feature>
<accession>A0A834HF36</accession>
<name>A0A834HF36_RHOSS</name>
<protein>
    <submittedName>
        <fullName evidence="2">Uncharacterized protein</fullName>
    </submittedName>
</protein>
<organism evidence="2 3">
    <name type="scientific">Rhododendron simsii</name>
    <name type="common">Sims's rhododendron</name>
    <dbReference type="NCBI Taxonomy" id="118357"/>
    <lineage>
        <taxon>Eukaryota</taxon>
        <taxon>Viridiplantae</taxon>
        <taxon>Streptophyta</taxon>
        <taxon>Embryophyta</taxon>
        <taxon>Tracheophyta</taxon>
        <taxon>Spermatophyta</taxon>
        <taxon>Magnoliopsida</taxon>
        <taxon>eudicotyledons</taxon>
        <taxon>Gunneridae</taxon>
        <taxon>Pentapetalae</taxon>
        <taxon>asterids</taxon>
        <taxon>Ericales</taxon>
        <taxon>Ericaceae</taxon>
        <taxon>Ericoideae</taxon>
        <taxon>Rhodoreae</taxon>
        <taxon>Rhododendron</taxon>
    </lineage>
</organism>